<dbReference type="EMBL" id="JBHSOW010000068">
    <property type="protein sequence ID" value="MFC5651187.1"/>
    <property type="molecule type" value="Genomic_DNA"/>
</dbReference>
<keyword evidence="4" id="KW-1133">Transmembrane helix</keyword>
<feature type="domain" description="HTH araC/xylS-type" evidence="5">
    <location>
        <begin position="694"/>
        <end position="793"/>
    </location>
</feature>
<dbReference type="SUPFAM" id="SSF46689">
    <property type="entry name" value="Homeodomain-like"/>
    <property type="match status" value="1"/>
</dbReference>
<dbReference type="Pfam" id="PF17853">
    <property type="entry name" value="GGDEF_2"/>
    <property type="match status" value="1"/>
</dbReference>
<keyword evidence="3" id="KW-0804">Transcription</keyword>
<feature type="transmembrane region" description="Helical" evidence="4">
    <location>
        <begin position="328"/>
        <end position="347"/>
    </location>
</feature>
<feature type="transmembrane region" description="Helical" evidence="4">
    <location>
        <begin position="25"/>
        <end position="48"/>
    </location>
</feature>
<dbReference type="InterPro" id="IPR018062">
    <property type="entry name" value="HTH_AraC-typ_CS"/>
</dbReference>
<evidence type="ECO:0000313" key="7">
    <source>
        <dbReference type="Proteomes" id="UP001596047"/>
    </source>
</evidence>
<dbReference type="SMART" id="SM00342">
    <property type="entry name" value="HTH_ARAC"/>
    <property type="match status" value="1"/>
</dbReference>
<dbReference type="Proteomes" id="UP001596047">
    <property type="component" value="Unassembled WGS sequence"/>
</dbReference>
<dbReference type="InterPro" id="IPR041522">
    <property type="entry name" value="CdaR_GGDEF"/>
</dbReference>
<sequence length="794" mass="91207">MEKGTLMIPYVSQLLRLKKRSRRSVFITLLVSYICILLFPVVIGGVLYSRVEKAMVEQANRSNLAMLEQLRLSMDSSVKEVDQLSQQIALNPKMDLLLNNDLAEESSYKYIEFISDYLNRYRSFSGRFIEDYYIYFKGSDTILKPGVRTDSRTFYSSYYSYKDMNYESWRKEVLESYHNREYLSTKTLIRDGGLPITASLERQPIQVLTYVQSLIPIRGMSDVKGSLVVLINEKQVKEMIRQIESANRSNIYIIDANQKVLTGTTDQVPLSKQVFGQVQDKPGFFPYKKNGQDLMVSYTSSRQIGWKYISVMPRDLYMQKVNSVKVTAVWLFVLYLAGGLVASYLMAYRNYRPVKQMLKAFVKGRAVAQSHISNEYEYIQESFESVLIEQENLQGMLKQQTPVMRANFLSRLIRGLVDHTEDFSHSLDFMNIQFVSGSFAVILIQVDQAGNFSREHSERQWALTRFVISNICTDLIHEHHAGYCIELDRDRLVILLNFKETRLNEAMPDTEKLVCTLKEVVEHQYKIAITLAVSNVHEGWQRIGSAYVEALAAIEYKMIKGSAIIYFHEINCKDQNYFYPMETEIQLMNYVRSGDAESVGKLLNHLYAVNFTSNPITPGLARCLLFDLASTHLKLINLTRARLGEQVDGQFEAITAILACATAEEMHVQMKQMFLSLTLSLKADRGDHNDQLLQEMTAFIDNHYSDPYMGLNMIAENFSRTPQYVSTFFKKTSGQNITDYIAKCRIHQAKRLISSKDLTIAQIAQKVGYANDLVLIRVFKKVEGITPGKYRDSC</sequence>
<dbReference type="PROSITE" id="PS00041">
    <property type="entry name" value="HTH_ARAC_FAMILY_1"/>
    <property type="match status" value="1"/>
</dbReference>
<organism evidence="6 7">
    <name type="scientific">Paenibacillus solisilvae</name>
    <dbReference type="NCBI Taxonomy" id="2486751"/>
    <lineage>
        <taxon>Bacteria</taxon>
        <taxon>Bacillati</taxon>
        <taxon>Bacillota</taxon>
        <taxon>Bacilli</taxon>
        <taxon>Bacillales</taxon>
        <taxon>Paenibacillaceae</taxon>
        <taxon>Paenibacillus</taxon>
    </lineage>
</organism>
<keyword evidence="4" id="KW-0812">Transmembrane</keyword>
<evidence type="ECO:0000259" key="5">
    <source>
        <dbReference type="PROSITE" id="PS01124"/>
    </source>
</evidence>
<dbReference type="RefSeq" id="WP_379189787.1">
    <property type="nucleotide sequence ID" value="NZ_JBHSOW010000068.1"/>
</dbReference>
<evidence type="ECO:0000256" key="2">
    <source>
        <dbReference type="ARBA" id="ARBA00023125"/>
    </source>
</evidence>
<name>A0ABW0VZS7_9BACL</name>
<evidence type="ECO:0000256" key="1">
    <source>
        <dbReference type="ARBA" id="ARBA00023015"/>
    </source>
</evidence>
<dbReference type="Pfam" id="PF12833">
    <property type="entry name" value="HTH_18"/>
    <property type="match status" value="1"/>
</dbReference>
<dbReference type="PANTHER" id="PTHR43280:SF2">
    <property type="entry name" value="HTH-TYPE TRANSCRIPTIONAL REGULATOR EXSA"/>
    <property type="match status" value="1"/>
</dbReference>
<dbReference type="InterPro" id="IPR018060">
    <property type="entry name" value="HTH_AraC"/>
</dbReference>
<keyword evidence="1" id="KW-0805">Transcription regulation</keyword>
<dbReference type="InterPro" id="IPR009057">
    <property type="entry name" value="Homeodomain-like_sf"/>
</dbReference>
<dbReference type="Gene3D" id="1.10.10.60">
    <property type="entry name" value="Homeodomain-like"/>
    <property type="match status" value="2"/>
</dbReference>
<keyword evidence="7" id="KW-1185">Reference proteome</keyword>
<evidence type="ECO:0000313" key="6">
    <source>
        <dbReference type="EMBL" id="MFC5651187.1"/>
    </source>
</evidence>
<comment type="caution">
    <text evidence="6">The sequence shown here is derived from an EMBL/GenBank/DDBJ whole genome shotgun (WGS) entry which is preliminary data.</text>
</comment>
<dbReference type="PROSITE" id="PS01124">
    <property type="entry name" value="HTH_ARAC_FAMILY_2"/>
    <property type="match status" value="1"/>
</dbReference>
<proteinExistence type="predicted"/>
<dbReference type="PANTHER" id="PTHR43280">
    <property type="entry name" value="ARAC-FAMILY TRANSCRIPTIONAL REGULATOR"/>
    <property type="match status" value="1"/>
</dbReference>
<gene>
    <name evidence="6" type="ORF">ACFPYJ_19165</name>
</gene>
<evidence type="ECO:0000256" key="4">
    <source>
        <dbReference type="SAM" id="Phobius"/>
    </source>
</evidence>
<evidence type="ECO:0000256" key="3">
    <source>
        <dbReference type="ARBA" id="ARBA00023163"/>
    </source>
</evidence>
<keyword evidence="2" id="KW-0238">DNA-binding</keyword>
<reference evidence="7" key="1">
    <citation type="journal article" date="2019" name="Int. J. Syst. Evol. Microbiol.">
        <title>The Global Catalogue of Microorganisms (GCM) 10K type strain sequencing project: providing services to taxonomists for standard genome sequencing and annotation.</title>
        <authorList>
            <consortium name="The Broad Institute Genomics Platform"/>
            <consortium name="The Broad Institute Genome Sequencing Center for Infectious Disease"/>
            <person name="Wu L."/>
            <person name="Ma J."/>
        </authorList>
    </citation>
    <scope>NUCLEOTIDE SEQUENCE [LARGE SCALE GENOMIC DNA]</scope>
    <source>
        <strain evidence="7">CGMCC 1.3240</strain>
    </source>
</reference>
<accession>A0ABW0VZS7</accession>
<keyword evidence="4" id="KW-0472">Membrane</keyword>
<dbReference type="Gene3D" id="3.30.450.20">
    <property type="entry name" value="PAS domain"/>
    <property type="match status" value="1"/>
</dbReference>
<protein>
    <submittedName>
        <fullName evidence="6">Helix-turn-helix domain-containing protein</fullName>
    </submittedName>
</protein>